<name>B8LDD0_THAPS</name>
<feature type="signal peptide" evidence="2">
    <location>
        <begin position="1"/>
        <end position="19"/>
    </location>
</feature>
<evidence type="ECO:0000256" key="1">
    <source>
        <dbReference type="SAM" id="MobiDB-lite"/>
    </source>
</evidence>
<dbReference type="EMBL" id="DS999419">
    <property type="protein sequence ID" value="EED86786.1"/>
    <property type="molecule type" value="Genomic_DNA"/>
</dbReference>
<dbReference type="InParanoid" id="B8LDD0"/>
<keyword evidence="4" id="KW-1185">Reference proteome</keyword>
<protein>
    <recommendedName>
        <fullName evidence="5">Calcineurin-like phosphoesterase domain-containing protein</fullName>
    </recommendedName>
</protein>
<dbReference type="InterPro" id="IPR036907">
    <property type="entry name" value="5'-Nucleotdase_C_sf"/>
</dbReference>
<dbReference type="KEGG" id="tps:THAPSDRAFT_11208"/>
<evidence type="ECO:0000313" key="3">
    <source>
        <dbReference type="EMBL" id="EED86786.1"/>
    </source>
</evidence>
<dbReference type="SUPFAM" id="SSF56300">
    <property type="entry name" value="Metallo-dependent phosphatases"/>
    <property type="match status" value="1"/>
</dbReference>
<reference evidence="3 4" key="2">
    <citation type="journal article" date="2008" name="Nature">
        <title>The Phaeodactylum genome reveals the evolutionary history of diatom genomes.</title>
        <authorList>
            <person name="Bowler C."/>
            <person name="Allen A.E."/>
            <person name="Badger J.H."/>
            <person name="Grimwood J."/>
            <person name="Jabbari K."/>
            <person name="Kuo A."/>
            <person name="Maheswari U."/>
            <person name="Martens C."/>
            <person name="Maumus F."/>
            <person name="Otillar R.P."/>
            <person name="Rayko E."/>
            <person name="Salamov A."/>
            <person name="Vandepoele K."/>
            <person name="Beszteri B."/>
            <person name="Gruber A."/>
            <person name="Heijde M."/>
            <person name="Katinka M."/>
            <person name="Mock T."/>
            <person name="Valentin K."/>
            <person name="Verret F."/>
            <person name="Berges J.A."/>
            <person name="Brownlee C."/>
            <person name="Cadoret J.P."/>
            <person name="Chiovitti A."/>
            <person name="Choi C.J."/>
            <person name="Coesel S."/>
            <person name="De Martino A."/>
            <person name="Detter J.C."/>
            <person name="Durkin C."/>
            <person name="Falciatore A."/>
            <person name="Fournet J."/>
            <person name="Haruta M."/>
            <person name="Huysman M.J."/>
            <person name="Jenkins B.D."/>
            <person name="Jiroutova K."/>
            <person name="Jorgensen R.E."/>
            <person name="Joubert Y."/>
            <person name="Kaplan A."/>
            <person name="Kroger N."/>
            <person name="Kroth P.G."/>
            <person name="La Roche J."/>
            <person name="Lindquist E."/>
            <person name="Lommer M."/>
            <person name="Martin-Jezequel V."/>
            <person name="Lopez P.J."/>
            <person name="Lucas S."/>
            <person name="Mangogna M."/>
            <person name="McGinnis K."/>
            <person name="Medlin L.K."/>
            <person name="Montsant A."/>
            <person name="Oudot-Le Secq M.P."/>
            <person name="Napoli C."/>
            <person name="Obornik M."/>
            <person name="Parker M.S."/>
            <person name="Petit J.L."/>
            <person name="Porcel B.M."/>
            <person name="Poulsen N."/>
            <person name="Robison M."/>
            <person name="Rychlewski L."/>
            <person name="Rynearson T.A."/>
            <person name="Schmutz J."/>
            <person name="Shapiro H."/>
            <person name="Siaut M."/>
            <person name="Stanley M."/>
            <person name="Sussman M.R."/>
            <person name="Taylor A.R."/>
            <person name="Vardi A."/>
            <person name="von Dassow P."/>
            <person name="Vyverman W."/>
            <person name="Willis A."/>
            <person name="Wyrwicz L.S."/>
            <person name="Rokhsar D.S."/>
            <person name="Weissenbach J."/>
            <person name="Armbrust E.V."/>
            <person name="Green B.R."/>
            <person name="Van de Peer Y."/>
            <person name="Grigoriev I.V."/>
        </authorList>
    </citation>
    <scope>NUCLEOTIDE SEQUENCE [LARGE SCALE GENOMIC DNA]</scope>
    <source>
        <strain evidence="3 4">CCMP1335</strain>
    </source>
</reference>
<dbReference type="PaxDb" id="35128-Thaps11208"/>
<evidence type="ECO:0008006" key="5">
    <source>
        <dbReference type="Google" id="ProtNLM"/>
    </source>
</evidence>
<dbReference type="Gene3D" id="3.90.780.10">
    <property type="entry name" value="5'-Nucleotidase, C-terminal domain"/>
    <property type="match status" value="1"/>
</dbReference>
<evidence type="ECO:0000313" key="4">
    <source>
        <dbReference type="Proteomes" id="UP000001449"/>
    </source>
</evidence>
<dbReference type="CDD" id="cd07407">
    <property type="entry name" value="MPP_YHR202W_N"/>
    <property type="match status" value="1"/>
</dbReference>
<keyword evidence="2" id="KW-0732">Signal</keyword>
<feature type="compositionally biased region" description="Polar residues" evidence="1">
    <location>
        <begin position="783"/>
        <end position="796"/>
    </location>
</feature>
<feature type="compositionally biased region" description="Low complexity" evidence="1">
    <location>
        <begin position="663"/>
        <end position="681"/>
    </location>
</feature>
<sequence>MKRLSPAALLLLSVAMAFAKVNDSNMTVDAPIDAPDVSQPDINATADVDGGSSTTLEPSTSPSFQDTSTATPSSDVASSTPSFVPSNAPTSTSTTNSSRTPSHAPSSHPTKRPIKATPRPTYSTLPLQSINILVLTDVHSWVQGHGSHEPNLNADYGDVLSFYQRLHSQITSAAIQEDGSTPDLYFVMNGDFVHGTILGDDPPRYLSGIVERMPYDVVTIGNHELLSLETVKLLREAGGLVDSWGESLVTSNVRVKDDSGNGGGLVPMGSNYRFLNGNQGTVLAFGFLFNMGSEAVVTVETVQDVIQQPWFTSLFASPRPTDFDAILVLAHMDVRDDLILLLHTTFRELCGDSMVIQFITGHTHTRSYNDLDEYASSFEAGRYLDTVGFVSFDPRKGNFEHVFVDANKASIAQSLGMGIEEYPTQDGKELTEYIARTLNHAGANEILGCAPNRFRVEGYLNETDSLLRLYMEEVMPSTFLHQSSTGGSHYEHVFMQRLDWFVRYDLFEGVVTMNDVAGVVPEDDTIVSISYSIHGKDILELMDVWNNQSLMLGNTTNVVGIATEDSVGLQNPHSAIENTTKYKLYSLANTASSLLDIMADLGITTSTASSAQSHSDKSMRSMWVDFVRDNWPYDGNDCECLKDRSCGNYSTPGISNSGGEMGSFYDSNSKPSSSFSSTTSSHGTQHVSMPSSPNPPISESKQTPHQSSGHTSQSSYGSTEKSDADSAGMAKLWVAVVVIGMLSFALFRSRRQGYASARDVSLSNDLELQVVPPPGYGDMNIGGYSSPQVSSRGRFV</sequence>
<feature type="compositionally biased region" description="Polar residues" evidence="1">
    <location>
        <begin position="682"/>
        <end position="704"/>
    </location>
</feature>
<dbReference type="GO" id="GO:0005829">
    <property type="term" value="C:cytosol"/>
    <property type="evidence" value="ECO:0000318"/>
    <property type="project" value="GO_Central"/>
</dbReference>
<dbReference type="InterPro" id="IPR006179">
    <property type="entry name" value="5_nucleotidase/apyrase"/>
</dbReference>
<dbReference type="PANTHER" id="PTHR11575">
    <property type="entry name" value="5'-NUCLEOTIDASE-RELATED"/>
    <property type="match status" value="1"/>
</dbReference>
<dbReference type="HOGENOM" id="CLU_353222_0_0_1"/>
<organism evidence="3 4">
    <name type="scientific">Thalassiosira pseudonana</name>
    <name type="common">Marine diatom</name>
    <name type="synonym">Cyclotella nana</name>
    <dbReference type="NCBI Taxonomy" id="35128"/>
    <lineage>
        <taxon>Eukaryota</taxon>
        <taxon>Sar</taxon>
        <taxon>Stramenopiles</taxon>
        <taxon>Ochrophyta</taxon>
        <taxon>Bacillariophyta</taxon>
        <taxon>Coscinodiscophyceae</taxon>
        <taxon>Thalassiosirophycidae</taxon>
        <taxon>Thalassiosirales</taxon>
        <taxon>Thalassiosiraceae</taxon>
        <taxon>Thalassiosira</taxon>
    </lineage>
</organism>
<dbReference type="STRING" id="35128.B8LDD0"/>
<dbReference type="GO" id="GO:0016787">
    <property type="term" value="F:hydrolase activity"/>
    <property type="evidence" value="ECO:0007669"/>
    <property type="project" value="InterPro"/>
</dbReference>
<feature type="region of interest" description="Disordered" evidence="1">
    <location>
        <begin position="31"/>
        <end position="121"/>
    </location>
</feature>
<dbReference type="Gene3D" id="3.60.21.10">
    <property type="match status" value="1"/>
</dbReference>
<dbReference type="GeneID" id="7449936"/>
<feature type="region of interest" description="Disordered" evidence="1">
    <location>
        <begin position="773"/>
        <end position="796"/>
    </location>
</feature>
<reference evidence="3 4" key="1">
    <citation type="journal article" date="2004" name="Science">
        <title>The genome of the diatom Thalassiosira pseudonana: ecology, evolution, and metabolism.</title>
        <authorList>
            <person name="Armbrust E.V."/>
            <person name="Berges J.A."/>
            <person name="Bowler C."/>
            <person name="Green B.R."/>
            <person name="Martinez D."/>
            <person name="Putnam N.H."/>
            <person name="Zhou S."/>
            <person name="Allen A.E."/>
            <person name="Apt K.E."/>
            <person name="Bechner M."/>
            <person name="Brzezinski M.A."/>
            <person name="Chaal B.K."/>
            <person name="Chiovitti A."/>
            <person name="Davis A.K."/>
            <person name="Demarest M.S."/>
            <person name="Detter J.C."/>
            <person name="Glavina T."/>
            <person name="Goodstein D."/>
            <person name="Hadi M.Z."/>
            <person name="Hellsten U."/>
            <person name="Hildebrand M."/>
            <person name="Jenkins B.D."/>
            <person name="Jurka J."/>
            <person name="Kapitonov V.V."/>
            <person name="Kroger N."/>
            <person name="Lau W.W."/>
            <person name="Lane T.W."/>
            <person name="Larimer F.W."/>
            <person name="Lippmeier J.C."/>
            <person name="Lucas S."/>
            <person name="Medina M."/>
            <person name="Montsant A."/>
            <person name="Obornik M."/>
            <person name="Parker M.S."/>
            <person name="Palenik B."/>
            <person name="Pazour G.J."/>
            <person name="Richardson P.M."/>
            <person name="Rynearson T.A."/>
            <person name="Saito M.A."/>
            <person name="Schwartz D.C."/>
            <person name="Thamatrakoln K."/>
            <person name="Valentin K."/>
            <person name="Vardi A."/>
            <person name="Wilkerson F.P."/>
            <person name="Rokhsar D.S."/>
        </authorList>
    </citation>
    <scope>NUCLEOTIDE SEQUENCE [LARGE SCALE GENOMIC DNA]</scope>
    <source>
        <strain evidence="3 4">CCMP1335</strain>
    </source>
</reference>
<dbReference type="OMA" id="MVIQFIT"/>
<dbReference type="InterPro" id="IPR041823">
    <property type="entry name" value="YHR202W_N"/>
</dbReference>
<feature type="chain" id="PRO_5002874007" description="Calcineurin-like phosphoesterase domain-containing protein" evidence="2">
    <location>
        <begin position="20"/>
        <end position="796"/>
    </location>
</feature>
<proteinExistence type="predicted"/>
<dbReference type="GO" id="GO:0009166">
    <property type="term" value="P:nucleotide catabolic process"/>
    <property type="evidence" value="ECO:0007669"/>
    <property type="project" value="InterPro"/>
</dbReference>
<dbReference type="SUPFAM" id="SSF55816">
    <property type="entry name" value="5'-nucleotidase (syn. UDP-sugar hydrolase), C-terminal domain"/>
    <property type="match status" value="1"/>
</dbReference>
<gene>
    <name evidence="3" type="ORF">THAPSDRAFT_11208</name>
</gene>
<feature type="region of interest" description="Disordered" evidence="1">
    <location>
        <begin position="660"/>
        <end position="722"/>
    </location>
</feature>
<feature type="compositionally biased region" description="Polar residues" evidence="1">
    <location>
        <begin position="64"/>
        <end position="84"/>
    </location>
</feature>
<feature type="compositionally biased region" description="Low complexity" evidence="1">
    <location>
        <begin position="85"/>
        <end position="102"/>
    </location>
</feature>
<accession>B8LDD0</accession>
<dbReference type="PANTHER" id="PTHR11575:SF22">
    <property type="entry name" value="ADL392WP"/>
    <property type="match status" value="1"/>
</dbReference>
<dbReference type="InterPro" id="IPR029052">
    <property type="entry name" value="Metallo-depent_PP-like"/>
</dbReference>
<feature type="compositionally biased region" description="Low complexity" evidence="1">
    <location>
        <begin position="52"/>
        <end position="63"/>
    </location>
</feature>
<evidence type="ECO:0000256" key="2">
    <source>
        <dbReference type="SAM" id="SignalP"/>
    </source>
</evidence>
<dbReference type="eggNOG" id="KOG4419">
    <property type="taxonomic scope" value="Eukaryota"/>
</dbReference>
<dbReference type="AlphaFoldDB" id="B8LDD0"/>
<feature type="compositionally biased region" description="Low complexity" evidence="1">
    <location>
        <begin position="705"/>
        <end position="719"/>
    </location>
</feature>
<dbReference type="RefSeq" id="XP_002297058.1">
    <property type="nucleotide sequence ID" value="XM_002297022.1"/>
</dbReference>
<dbReference type="Proteomes" id="UP000001449">
    <property type="component" value="Unassembled WGS sequence"/>
</dbReference>